<dbReference type="Proteomes" id="UP000604391">
    <property type="component" value="Unassembled WGS sequence"/>
</dbReference>
<feature type="transmembrane region" description="Helical" evidence="1">
    <location>
        <begin position="237"/>
        <end position="260"/>
    </location>
</feature>
<evidence type="ECO:0000313" key="2">
    <source>
        <dbReference type="EMBL" id="HIJ99751.1"/>
    </source>
</evidence>
<feature type="transmembrane region" description="Helical" evidence="1">
    <location>
        <begin position="17"/>
        <end position="38"/>
    </location>
</feature>
<feature type="transmembrane region" description="Helical" evidence="1">
    <location>
        <begin position="126"/>
        <end position="146"/>
    </location>
</feature>
<keyword evidence="1" id="KW-0812">Transmembrane</keyword>
<accession>A0A832XIV2</accession>
<feature type="transmembrane region" description="Helical" evidence="1">
    <location>
        <begin position="153"/>
        <end position="186"/>
    </location>
</feature>
<evidence type="ECO:0000313" key="3">
    <source>
        <dbReference type="Proteomes" id="UP000604391"/>
    </source>
</evidence>
<feature type="transmembrane region" description="Helical" evidence="1">
    <location>
        <begin position="44"/>
        <end position="62"/>
    </location>
</feature>
<dbReference type="EMBL" id="DVAD01000015">
    <property type="protein sequence ID" value="HIJ99751.1"/>
    <property type="molecule type" value="Genomic_DNA"/>
</dbReference>
<proteinExistence type="predicted"/>
<dbReference type="Pfam" id="PF01944">
    <property type="entry name" value="SpoIIM"/>
    <property type="match status" value="1"/>
</dbReference>
<dbReference type="PANTHER" id="PTHR35337:SF1">
    <property type="entry name" value="SLR1478 PROTEIN"/>
    <property type="match status" value="1"/>
</dbReference>
<keyword evidence="1" id="KW-0472">Membrane</keyword>
<keyword evidence="3" id="KW-1185">Reference proteome</keyword>
<keyword evidence="1" id="KW-1133">Transmembrane helix</keyword>
<feature type="transmembrane region" description="Helical" evidence="1">
    <location>
        <begin position="206"/>
        <end position="225"/>
    </location>
</feature>
<name>A0A832XIV2_9ARCH</name>
<comment type="caution">
    <text evidence="2">The sequence shown here is derived from an EMBL/GenBank/DDBJ whole genome shotgun (WGS) entry which is preliminary data.</text>
</comment>
<dbReference type="InterPro" id="IPR002798">
    <property type="entry name" value="SpoIIM-like"/>
</dbReference>
<sequence>MVIENIIRPEWVERNPLYGFILGACISTIGIFLGPMIFPNDASLAGVLLTTIAGLPFLHKIMRIEQQVGSYMAGTESFIKRNAHLMLIYFMFFMGMTASYLIWAIVLPGWMISLVFSKQFAAFSGGTYTTALGKFIMGTSVFMAIFMNNMRVLFTLMLLSVIYGAGSMIILVWNASVLGVFITSLFSRAGLLVSSIPHIILEFTGFFLAAVAGGLLSIAFLRVDWHSEQFWQTITDSLYLIVFGIAFIFAGAFVESMLILG</sequence>
<protein>
    <submittedName>
        <fullName evidence="2">Stage II sporulation protein M</fullName>
    </submittedName>
</protein>
<reference evidence="2 3" key="1">
    <citation type="journal article" name="Nat. Commun.">
        <title>Undinarchaeota illuminate DPANN phylogeny and the impact of gene transfer on archaeal evolution.</title>
        <authorList>
            <person name="Dombrowski N."/>
            <person name="Williams T.A."/>
            <person name="Sun J."/>
            <person name="Woodcroft B.J."/>
            <person name="Lee J.H."/>
            <person name="Minh B.Q."/>
            <person name="Rinke C."/>
            <person name="Spang A."/>
        </authorList>
    </citation>
    <scope>NUCLEOTIDE SEQUENCE [LARGE SCALE GENOMIC DNA]</scope>
    <source>
        <strain evidence="2">MAG_bin17</strain>
    </source>
</reference>
<gene>
    <name evidence="2" type="ORF">H1011_02920</name>
</gene>
<organism evidence="2 3">
    <name type="scientific">Candidatus Undinarchaeum marinum</name>
    <dbReference type="NCBI Taxonomy" id="2756141"/>
    <lineage>
        <taxon>Archaea</taxon>
        <taxon>Candidatus Undinarchaeota</taxon>
        <taxon>Candidatus Undinarchaeia</taxon>
        <taxon>Candidatus Undinarchaeales</taxon>
        <taxon>Candidatus Undinarchaeaceae</taxon>
        <taxon>Candidatus Undinarchaeum</taxon>
    </lineage>
</organism>
<feature type="transmembrane region" description="Helical" evidence="1">
    <location>
        <begin position="83"/>
        <end position="106"/>
    </location>
</feature>
<dbReference type="PANTHER" id="PTHR35337">
    <property type="entry name" value="SLR1478 PROTEIN"/>
    <property type="match status" value="1"/>
</dbReference>
<dbReference type="AlphaFoldDB" id="A0A832XIV2"/>
<evidence type="ECO:0000256" key="1">
    <source>
        <dbReference type="SAM" id="Phobius"/>
    </source>
</evidence>